<dbReference type="AlphaFoldDB" id="M5PQ15"/>
<organism evidence="1 2">
    <name type="scientific">Desulfocurvibacter africanus PCS</name>
    <dbReference type="NCBI Taxonomy" id="1262666"/>
    <lineage>
        <taxon>Bacteria</taxon>
        <taxon>Pseudomonadati</taxon>
        <taxon>Thermodesulfobacteriota</taxon>
        <taxon>Desulfovibrionia</taxon>
        <taxon>Desulfovibrionales</taxon>
        <taxon>Desulfovibrionaceae</taxon>
        <taxon>Desulfocurvibacter</taxon>
    </lineage>
</organism>
<dbReference type="PATRIC" id="fig|1262666.3.peg.3181"/>
<comment type="caution">
    <text evidence="1">The sequence shown here is derived from an EMBL/GenBank/DDBJ whole genome shotgun (WGS) entry which is preliminary data.</text>
</comment>
<evidence type="ECO:0000313" key="2">
    <source>
        <dbReference type="Proteomes" id="UP000011922"/>
    </source>
</evidence>
<dbReference type="Proteomes" id="UP000011922">
    <property type="component" value="Unassembled WGS sequence"/>
</dbReference>
<evidence type="ECO:0000313" key="1">
    <source>
        <dbReference type="EMBL" id="EMG36119.1"/>
    </source>
</evidence>
<protein>
    <submittedName>
        <fullName evidence="1">Uncharacterized protein</fullName>
    </submittedName>
</protein>
<proteinExistence type="predicted"/>
<reference evidence="1 2" key="1">
    <citation type="journal article" date="2013" name="Genome Announc.">
        <title>Draft Genome Sequence for Desulfovibrio africanus Strain PCS.</title>
        <authorList>
            <person name="Brown S.D."/>
            <person name="Utturkar S.M."/>
            <person name="Arkin A.P."/>
            <person name="Deutschbauer A.M."/>
            <person name="Elias D.A."/>
            <person name="Hazen T.C."/>
            <person name="Chakraborty R."/>
        </authorList>
    </citation>
    <scope>NUCLEOTIDE SEQUENCE [LARGE SCALE GENOMIC DNA]</scope>
    <source>
        <strain evidence="1 2">PCS</strain>
    </source>
</reference>
<name>M5PQ15_DESAF</name>
<gene>
    <name evidence="1" type="ORF">PCS_03135</name>
</gene>
<dbReference type="EMBL" id="AOSV01000034">
    <property type="protein sequence ID" value="EMG36119.1"/>
    <property type="molecule type" value="Genomic_DNA"/>
</dbReference>
<sequence>MAGMVGLACLSGGIVARSLYFFGFNGRTTLHCFIRLLRRVPAVVVRIIGRTLLPVRSFGRCGLFRLFRLSRMSGVSGMTGLACLAGRFRRHLAGHVEDARLSAGGLRLAQRKRQPPDRRSRRIRAGRMRGRGVRRLVAGGA</sequence>
<accession>M5PQ15</accession>